<keyword evidence="3" id="KW-1185">Reference proteome</keyword>
<dbReference type="RefSeq" id="WP_263413319.1">
    <property type="nucleotide sequence ID" value="NZ_BAABBH010000001.1"/>
</dbReference>
<dbReference type="InterPro" id="IPR012467">
    <property type="entry name" value="DUF1684"/>
</dbReference>
<feature type="chain" id="PRO_5045106153" evidence="1">
    <location>
        <begin position="22"/>
        <end position="298"/>
    </location>
</feature>
<evidence type="ECO:0000313" key="3">
    <source>
        <dbReference type="Proteomes" id="UP001634747"/>
    </source>
</evidence>
<protein>
    <submittedName>
        <fullName evidence="2">DUF1684 domain-containing protein</fullName>
    </submittedName>
</protein>
<dbReference type="Pfam" id="PF07920">
    <property type="entry name" value="DUF1684"/>
    <property type="match status" value="1"/>
</dbReference>
<dbReference type="Proteomes" id="UP001634747">
    <property type="component" value="Unassembled WGS sequence"/>
</dbReference>
<proteinExistence type="predicted"/>
<evidence type="ECO:0000256" key="1">
    <source>
        <dbReference type="SAM" id="SignalP"/>
    </source>
</evidence>
<organism evidence="2 3">
    <name type="scientific">Terriglobus aquaticus</name>
    <dbReference type="NCBI Taxonomy" id="940139"/>
    <lineage>
        <taxon>Bacteria</taxon>
        <taxon>Pseudomonadati</taxon>
        <taxon>Acidobacteriota</taxon>
        <taxon>Terriglobia</taxon>
        <taxon>Terriglobales</taxon>
        <taxon>Acidobacteriaceae</taxon>
        <taxon>Terriglobus</taxon>
    </lineage>
</organism>
<name>A0ABW9KHX4_9BACT</name>
<sequence>MLTKFACSIAVLASLLPIARAEDTVAQIQSFRKDMEQEAKDPHGYLALVALQWLPDGETTVGSDASNKLRLAGLPAHAVILRQRGGQASLAAPGGHFDACVKVNGQPAREQALAPDSSGKPDEVTCGDIGMTVILRGDRLYLRVRDAHSPTLRAFHGLRWYPIQNAYQITAKWVPYPQEHALAFKNVLGQSFNQKTPGYAEFQVDGKTVRLEPVSVSPKQMWFIFRDETSRTETYGAGRFMYSAAPSNGVAKPGTVLLDFNTAYNPPCAYTPFATCPLPAPQNRLSVAIPAGEKRYHE</sequence>
<reference evidence="2 3" key="1">
    <citation type="submission" date="2024-12" db="EMBL/GenBank/DDBJ databases">
        <authorList>
            <person name="Lee Y."/>
        </authorList>
    </citation>
    <scope>NUCLEOTIDE SEQUENCE [LARGE SCALE GENOMIC DNA]</scope>
    <source>
        <strain evidence="2 3">03SUJ4</strain>
    </source>
</reference>
<dbReference type="EMBL" id="JBJYXY010000001">
    <property type="protein sequence ID" value="MFN2975148.1"/>
    <property type="molecule type" value="Genomic_DNA"/>
</dbReference>
<dbReference type="PANTHER" id="PTHR41913:SF1">
    <property type="entry name" value="DUF1684 DOMAIN-CONTAINING PROTEIN"/>
    <property type="match status" value="1"/>
</dbReference>
<keyword evidence="1" id="KW-0732">Signal</keyword>
<comment type="caution">
    <text evidence="2">The sequence shown here is derived from an EMBL/GenBank/DDBJ whole genome shotgun (WGS) entry which is preliminary data.</text>
</comment>
<dbReference type="PANTHER" id="PTHR41913">
    <property type="entry name" value="DUF1684 DOMAIN-CONTAINING PROTEIN"/>
    <property type="match status" value="1"/>
</dbReference>
<gene>
    <name evidence="2" type="ORF">ACK2TP_05180</name>
</gene>
<accession>A0ABW9KHX4</accession>
<feature type="signal peptide" evidence="1">
    <location>
        <begin position="1"/>
        <end position="21"/>
    </location>
</feature>
<evidence type="ECO:0000313" key="2">
    <source>
        <dbReference type="EMBL" id="MFN2975148.1"/>
    </source>
</evidence>